<dbReference type="Pfam" id="PF19694">
    <property type="entry name" value="DUF6194"/>
    <property type="match status" value="1"/>
</dbReference>
<dbReference type="AlphaFoldDB" id="A0A852RRY4"/>
<dbReference type="RefSeq" id="WP_218865968.1">
    <property type="nucleotide sequence ID" value="NZ_BAABEF010000001.1"/>
</dbReference>
<dbReference type="Proteomes" id="UP000582231">
    <property type="component" value="Unassembled WGS sequence"/>
</dbReference>
<evidence type="ECO:0000259" key="1">
    <source>
        <dbReference type="Pfam" id="PF19694"/>
    </source>
</evidence>
<comment type="caution">
    <text evidence="2">The sequence shown here is derived from an EMBL/GenBank/DDBJ whole genome shotgun (WGS) entry which is preliminary data.</text>
</comment>
<protein>
    <recommendedName>
        <fullName evidence="1">DUF6194 domain-containing protein</fullName>
    </recommendedName>
</protein>
<sequence>MTTDPSMEQVLATIRSFPDVLELAPTAGSAYPEIAWGDHFFYCAPDGEVPANEQPYATIVTKDYPDDTASHLAAPGRWRLNIHVGRIRYVELLGEDPEAQAEEEIDLAATDTLLPHPSYGAQGWVAIVSPGPETLAPALLLLREAHEAARQRRSRRRRA</sequence>
<name>A0A852RRY4_9ACTN</name>
<proteinExistence type="predicted"/>
<accession>A0A852RRY4</accession>
<organism evidence="2 3">
    <name type="scientific">Nocardioides kongjuensis</name>
    <dbReference type="NCBI Taxonomy" id="349522"/>
    <lineage>
        <taxon>Bacteria</taxon>
        <taxon>Bacillati</taxon>
        <taxon>Actinomycetota</taxon>
        <taxon>Actinomycetes</taxon>
        <taxon>Propionibacteriales</taxon>
        <taxon>Nocardioidaceae</taxon>
        <taxon>Nocardioides</taxon>
    </lineage>
</organism>
<evidence type="ECO:0000313" key="3">
    <source>
        <dbReference type="Proteomes" id="UP000582231"/>
    </source>
</evidence>
<dbReference type="EMBL" id="JACCBF010000001">
    <property type="protein sequence ID" value="NYD33499.1"/>
    <property type="molecule type" value="Genomic_DNA"/>
</dbReference>
<evidence type="ECO:0000313" key="2">
    <source>
        <dbReference type="EMBL" id="NYD33499.1"/>
    </source>
</evidence>
<feature type="domain" description="DUF6194" evidence="1">
    <location>
        <begin position="6"/>
        <end position="157"/>
    </location>
</feature>
<dbReference type="InterPro" id="IPR045676">
    <property type="entry name" value="DUF6194"/>
</dbReference>
<keyword evidence="3" id="KW-1185">Reference proteome</keyword>
<gene>
    <name evidence="2" type="ORF">BJ958_005045</name>
</gene>
<reference evidence="2 3" key="1">
    <citation type="submission" date="2020-07" db="EMBL/GenBank/DDBJ databases">
        <title>Sequencing the genomes of 1000 actinobacteria strains.</title>
        <authorList>
            <person name="Klenk H.-P."/>
        </authorList>
    </citation>
    <scope>NUCLEOTIDE SEQUENCE [LARGE SCALE GENOMIC DNA]</scope>
    <source>
        <strain evidence="2 3">DSM 19082</strain>
    </source>
</reference>